<proteinExistence type="predicted"/>
<feature type="chain" id="PRO_5021228022" description="Beta-lactamase-inhibitor-like PepSY-like domain-containing protein" evidence="1">
    <location>
        <begin position="35"/>
        <end position="188"/>
    </location>
</feature>
<reference evidence="2 3" key="1">
    <citation type="journal article" date="2019" name="Environ. Microbiol.">
        <title>Species interactions and distinct microbial communities in high Arctic permafrost affected cryosols are associated with the CH4 and CO2 gas fluxes.</title>
        <authorList>
            <person name="Altshuler I."/>
            <person name="Hamel J."/>
            <person name="Turney S."/>
            <person name="Magnuson E."/>
            <person name="Levesque R."/>
            <person name="Greer C."/>
            <person name="Whyte L.G."/>
        </authorList>
    </citation>
    <scope>NUCLEOTIDE SEQUENCE [LARGE SCALE GENOMIC DNA]</scope>
    <source>
        <strain evidence="2 3">S9.2P</strain>
    </source>
</reference>
<dbReference type="RefSeq" id="WP_140467554.1">
    <property type="nucleotide sequence ID" value="NZ_RCYZ01000005.1"/>
</dbReference>
<dbReference type="AlphaFoldDB" id="A0A502GV91"/>
<comment type="caution">
    <text evidence="2">The sequence shown here is derived from an EMBL/GenBank/DDBJ whole genome shotgun (WGS) entry which is preliminary data.</text>
</comment>
<keyword evidence="3" id="KW-1185">Reference proteome</keyword>
<evidence type="ECO:0000313" key="2">
    <source>
        <dbReference type="EMBL" id="TPG65555.1"/>
    </source>
</evidence>
<accession>A0A502GV91</accession>
<evidence type="ECO:0000256" key="1">
    <source>
        <dbReference type="SAM" id="SignalP"/>
    </source>
</evidence>
<evidence type="ECO:0008006" key="4">
    <source>
        <dbReference type="Google" id="ProtNLM"/>
    </source>
</evidence>
<keyword evidence="1" id="KW-0732">Signal</keyword>
<gene>
    <name evidence="2" type="ORF">EAH73_13940</name>
</gene>
<protein>
    <recommendedName>
        <fullName evidence="4">Beta-lactamase-inhibitor-like PepSY-like domain-containing protein</fullName>
    </recommendedName>
</protein>
<dbReference type="InterPro" id="IPR037066">
    <property type="entry name" value="Plug_dom_sf"/>
</dbReference>
<evidence type="ECO:0000313" key="3">
    <source>
        <dbReference type="Proteomes" id="UP000317646"/>
    </source>
</evidence>
<dbReference type="Gene3D" id="2.170.130.10">
    <property type="entry name" value="TonB-dependent receptor, plug domain"/>
    <property type="match status" value="1"/>
</dbReference>
<name>A0A502GV91_9BACT</name>
<dbReference type="OrthoDB" id="884198at2"/>
<sequence>MQNQPVSARLLSLRRVLLGPLAVALALGGAAAHAQTVTPTVVANEPKKPLPTDVTYYVDGKLMAPDALSTMNPESIGSINVLKGKEAEALTGKATGSGVILVTTKGHENSPEVLAFNKQHNVVLHAASPAQTAGMAAARAYIEKTYPKGKLKMVSEDKKQPGHYVVRFEDGGQTKELHFDGQGQPVAQ</sequence>
<feature type="signal peptide" evidence="1">
    <location>
        <begin position="1"/>
        <end position="34"/>
    </location>
</feature>
<organism evidence="2 3">
    <name type="scientific">Hymenobacter nivis</name>
    <dbReference type="NCBI Taxonomy" id="1850093"/>
    <lineage>
        <taxon>Bacteria</taxon>
        <taxon>Pseudomonadati</taxon>
        <taxon>Bacteroidota</taxon>
        <taxon>Cytophagia</taxon>
        <taxon>Cytophagales</taxon>
        <taxon>Hymenobacteraceae</taxon>
        <taxon>Hymenobacter</taxon>
    </lineage>
</organism>
<dbReference type="EMBL" id="RCYZ01000005">
    <property type="protein sequence ID" value="TPG65555.1"/>
    <property type="molecule type" value="Genomic_DNA"/>
</dbReference>
<dbReference type="SUPFAM" id="SSF56935">
    <property type="entry name" value="Porins"/>
    <property type="match status" value="1"/>
</dbReference>
<dbReference type="Proteomes" id="UP000317646">
    <property type="component" value="Unassembled WGS sequence"/>
</dbReference>